<dbReference type="EMBL" id="ML145159">
    <property type="protein sequence ID" value="TBU56002.1"/>
    <property type="molecule type" value="Genomic_DNA"/>
</dbReference>
<evidence type="ECO:0000256" key="1">
    <source>
        <dbReference type="SAM" id="MobiDB-lite"/>
    </source>
</evidence>
<proteinExistence type="predicted"/>
<evidence type="ECO:0000313" key="3">
    <source>
        <dbReference type="Proteomes" id="UP000292082"/>
    </source>
</evidence>
<feature type="compositionally biased region" description="Basic and acidic residues" evidence="1">
    <location>
        <begin position="1"/>
        <end position="17"/>
    </location>
</feature>
<protein>
    <submittedName>
        <fullName evidence="2">Uncharacterized protein</fullName>
    </submittedName>
</protein>
<sequence>MSHSDGARPPKRTRAEVENESDLDSVSQRQGNEDSAQSGVKRDEEFWFHDGSVVIRAGETAFRLFKGLLAAQSPVLHDLFSAPNFAPDEHIDGVPVVRVFDAPEDWRYLLRILVPKGEMIMLETIRSLKDFPLVSALMRLAHKYQIGSLEQRAIEALKRMYPNTFESFVQVQSEVYPADANNTRQLASNPPVLATYAISATNLARLTNTTSVLPAALYHCVCLGGAVVRGLVREGGPVEFLSEADLAICINATSLLTCASAEYVDSMQCSLSYTCGTPRVCGLIWNEKMKKLKEEWQLRLGSHALRGSAHDYRELCTSCLVLAQKRDLEERRQVWQRLPKLLDIAHVVGPWPVKKRL</sequence>
<feature type="compositionally biased region" description="Polar residues" evidence="1">
    <location>
        <begin position="24"/>
        <end position="38"/>
    </location>
</feature>
<dbReference type="STRING" id="114155.A0A4Q9N923"/>
<accession>A0A4Q9N923</accession>
<organism evidence="2 3">
    <name type="scientific">Dichomitus squalens</name>
    <dbReference type="NCBI Taxonomy" id="114155"/>
    <lineage>
        <taxon>Eukaryota</taxon>
        <taxon>Fungi</taxon>
        <taxon>Dikarya</taxon>
        <taxon>Basidiomycota</taxon>
        <taxon>Agaricomycotina</taxon>
        <taxon>Agaricomycetes</taxon>
        <taxon>Polyporales</taxon>
        <taxon>Polyporaceae</taxon>
        <taxon>Dichomitus</taxon>
    </lineage>
</organism>
<dbReference type="SMART" id="SM00225">
    <property type="entry name" value="BTB"/>
    <property type="match status" value="1"/>
</dbReference>
<feature type="region of interest" description="Disordered" evidence="1">
    <location>
        <begin position="1"/>
        <end position="40"/>
    </location>
</feature>
<dbReference type="AlphaFoldDB" id="A0A4Q9N923"/>
<dbReference type="InterPro" id="IPR000210">
    <property type="entry name" value="BTB/POZ_dom"/>
</dbReference>
<gene>
    <name evidence="2" type="ORF">BD310DRAFT_644001</name>
</gene>
<reference evidence="2 3" key="1">
    <citation type="submission" date="2019-01" db="EMBL/GenBank/DDBJ databases">
        <title>Draft genome sequences of three monokaryotic isolates of the white-rot basidiomycete fungus Dichomitus squalens.</title>
        <authorList>
            <consortium name="DOE Joint Genome Institute"/>
            <person name="Lopez S.C."/>
            <person name="Andreopoulos B."/>
            <person name="Pangilinan J."/>
            <person name="Lipzen A."/>
            <person name="Riley R."/>
            <person name="Ahrendt S."/>
            <person name="Ng V."/>
            <person name="Barry K."/>
            <person name="Daum C."/>
            <person name="Grigoriev I.V."/>
            <person name="Hilden K.S."/>
            <person name="Makela M.R."/>
            <person name="de Vries R.P."/>
        </authorList>
    </citation>
    <scope>NUCLEOTIDE SEQUENCE [LARGE SCALE GENOMIC DNA]</scope>
    <source>
        <strain evidence="2 3">CBS 464.89</strain>
    </source>
</reference>
<dbReference type="InterPro" id="IPR011333">
    <property type="entry name" value="SKP1/BTB/POZ_sf"/>
</dbReference>
<name>A0A4Q9N923_9APHY</name>
<dbReference type="Proteomes" id="UP000292082">
    <property type="component" value="Unassembled WGS sequence"/>
</dbReference>
<keyword evidence="3" id="KW-1185">Reference proteome</keyword>
<dbReference type="Gene3D" id="3.30.710.10">
    <property type="entry name" value="Potassium Channel Kv1.1, Chain A"/>
    <property type="match status" value="1"/>
</dbReference>
<evidence type="ECO:0000313" key="2">
    <source>
        <dbReference type="EMBL" id="TBU56002.1"/>
    </source>
</evidence>